<feature type="region of interest" description="Disordered" evidence="1">
    <location>
        <begin position="1"/>
        <end position="49"/>
    </location>
</feature>
<evidence type="ECO:0000313" key="4">
    <source>
        <dbReference type="Proteomes" id="UP000092730"/>
    </source>
</evidence>
<reference evidence="2" key="3">
    <citation type="submission" date="2014-01" db="EMBL/GenBank/DDBJ databases">
        <title>Evolution of pathogenesis and genome organization in the Tremellales.</title>
        <authorList>
            <person name="Cuomo C."/>
            <person name="Litvintseva A."/>
            <person name="Heitman J."/>
            <person name="Chen Y."/>
            <person name="Sun S."/>
            <person name="Springer D."/>
            <person name="Dromer F."/>
            <person name="Young S."/>
            <person name="Zeng Q."/>
            <person name="Chapman S."/>
            <person name="Gujja S."/>
            <person name="Saif S."/>
            <person name="Birren B."/>
        </authorList>
    </citation>
    <scope>NUCLEOTIDE SEQUENCE</scope>
    <source>
        <strain evidence="2">CBS 10118</strain>
    </source>
</reference>
<dbReference type="AlphaFoldDB" id="A0A1B9GDQ5"/>
<feature type="compositionally biased region" description="Polar residues" evidence="1">
    <location>
        <begin position="205"/>
        <end position="215"/>
    </location>
</feature>
<reference evidence="2" key="1">
    <citation type="submission" date="2013-07" db="EMBL/GenBank/DDBJ databases">
        <title>The Genome Sequence of Cryptococcus bestiolae CBS10118.</title>
        <authorList>
            <consortium name="The Broad Institute Genome Sequencing Platform"/>
            <person name="Cuomo C."/>
            <person name="Litvintseva A."/>
            <person name="Chen Y."/>
            <person name="Heitman J."/>
            <person name="Sun S."/>
            <person name="Springer D."/>
            <person name="Dromer F."/>
            <person name="Young S.K."/>
            <person name="Zeng Q."/>
            <person name="Gargeya S."/>
            <person name="Fitzgerald M."/>
            <person name="Abouelleil A."/>
            <person name="Alvarado L."/>
            <person name="Berlin A.M."/>
            <person name="Chapman S.B."/>
            <person name="Dewar J."/>
            <person name="Goldberg J."/>
            <person name="Griggs A."/>
            <person name="Gujja S."/>
            <person name="Hansen M."/>
            <person name="Howarth C."/>
            <person name="Imamovic A."/>
            <person name="Larimer J."/>
            <person name="McCowan C."/>
            <person name="Murphy C."/>
            <person name="Pearson M."/>
            <person name="Priest M."/>
            <person name="Roberts A."/>
            <person name="Saif S."/>
            <person name="Shea T."/>
            <person name="Sykes S."/>
            <person name="Wortman J."/>
            <person name="Nusbaum C."/>
            <person name="Birren B."/>
        </authorList>
    </citation>
    <scope>NUCLEOTIDE SEQUENCE [LARGE SCALE GENOMIC DNA]</scope>
    <source>
        <strain evidence="2">CBS 10118</strain>
    </source>
</reference>
<protein>
    <submittedName>
        <fullName evidence="2">Uncharacterized protein</fullName>
    </submittedName>
</protein>
<dbReference type="EMBL" id="KI894018">
    <property type="protein sequence ID" value="OCF29172.1"/>
    <property type="molecule type" value="Genomic_DNA"/>
</dbReference>
<keyword evidence="4" id="KW-1185">Reference proteome</keyword>
<feature type="region of interest" description="Disordered" evidence="1">
    <location>
        <begin position="160"/>
        <end position="216"/>
    </location>
</feature>
<accession>A0A1B9GDQ5</accession>
<proteinExistence type="predicted"/>
<dbReference type="GeneID" id="30205067"/>
<dbReference type="OrthoDB" id="2565301at2759"/>
<organism evidence="2">
    <name type="scientific">Kwoniella bestiolae CBS 10118</name>
    <dbReference type="NCBI Taxonomy" id="1296100"/>
    <lineage>
        <taxon>Eukaryota</taxon>
        <taxon>Fungi</taxon>
        <taxon>Dikarya</taxon>
        <taxon>Basidiomycota</taxon>
        <taxon>Agaricomycotina</taxon>
        <taxon>Tremellomycetes</taxon>
        <taxon>Tremellales</taxon>
        <taxon>Cryptococcaceae</taxon>
        <taxon>Kwoniella</taxon>
    </lineage>
</organism>
<sequence length="278" mass="30873">MFTLTPSSSSLSPKNYSRDQARIGSPVSASTAAFSTSAANPTAPSSPLRNEVERIELDNSTERLQGLLKCIITIIHGYSDLNHSSNLYLTSLEVFRTRVERLLTCIARHRDDHIRGNGTSDDDLEEGHAEPLPSLDELIREVARLEDEWWNSEVVASWYGPRPRPNHNHNRRRSFSCSTVSQNDSVSVPPIQHNSISPPLRRATISPSPIRSGDQQRFRRQLISAKDLSALHEEEADEGQVDGESKVGREVSGPMVVQGLGSGGWLRRDSSYVGLHDE</sequence>
<reference evidence="3" key="4">
    <citation type="submission" date="2024-02" db="EMBL/GenBank/DDBJ databases">
        <title>Comparative genomics of Cryptococcus and Kwoniella reveals pathogenesis evolution and contrasting modes of karyotype evolution via chromosome fusion or intercentromeric recombination.</title>
        <authorList>
            <person name="Coelho M.A."/>
            <person name="David-Palma M."/>
            <person name="Shea T."/>
            <person name="Bowers K."/>
            <person name="McGinley-Smith S."/>
            <person name="Mohammad A.W."/>
            <person name="Gnirke A."/>
            <person name="Yurkov A.M."/>
            <person name="Nowrousian M."/>
            <person name="Sun S."/>
            <person name="Cuomo C.A."/>
            <person name="Heitman J."/>
        </authorList>
    </citation>
    <scope>NUCLEOTIDE SEQUENCE</scope>
    <source>
        <strain evidence="3">CBS 10118</strain>
    </source>
</reference>
<dbReference type="KEGG" id="kbi:30205067"/>
<evidence type="ECO:0000313" key="3">
    <source>
        <dbReference type="EMBL" id="WVW80011.1"/>
    </source>
</evidence>
<feature type="region of interest" description="Disordered" evidence="1">
    <location>
        <begin position="232"/>
        <end position="255"/>
    </location>
</feature>
<dbReference type="Proteomes" id="UP000092730">
    <property type="component" value="Chromosome 1"/>
</dbReference>
<dbReference type="VEuPathDB" id="FungiDB:I302_00668"/>
<gene>
    <name evidence="2" type="ORF">I302_00668</name>
    <name evidence="3" type="ORF">I302_101984</name>
</gene>
<reference evidence="3" key="2">
    <citation type="submission" date="2013-07" db="EMBL/GenBank/DDBJ databases">
        <authorList>
            <consortium name="The Broad Institute Genome Sequencing Platform"/>
            <person name="Cuomo C."/>
            <person name="Litvintseva A."/>
            <person name="Chen Y."/>
            <person name="Heitman J."/>
            <person name="Sun S."/>
            <person name="Springer D."/>
            <person name="Dromer F."/>
            <person name="Young S.K."/>
            <person name="Zeng Q."/>
            <person name="Gargeya S."/>
            <person name="Fitzgerald M."/>
            <person name="Abouelleil A."/>
            <person name="Alvarado L."/>
            <person name="Berlin A.M."/>
            <person name="Chapman S.B."/>
            <person name="Dewar J."/>
            <person name="Goldberg J."/>
            <person name="Griggs A."/>
            <person name="Gujja S."/>
            <person name="Hansen M."/>
            <person name="Howarth C."/>
            <person name="Imamovic A."/>
            <person name="Larimer J."/>
            <person name="McCowan C."/>
            <person name="Murphy C."/>
            <person name="Pearson M."/>
            <person name="Priest M."/>
            <person name="Roberts A."/>
            <person name="Saif S."/>
            <person name="Shea T."/>
            <person name="Sykes S."/>
            <person name="Wortman J."/>
            <person name="Nusbaum C."/>
            <person name="Birren B."/>
        </authorList>
    </citation>
    <scope>NUCLEOTIDE SEQUENCE</scope>
    <source>
        <strain evidence="3">CBS 10118</strain>
    </source>
</reference>
<feature type="compositionally biased region" description="Polar residues" evidence="1">
    <location>
        <begin position="175"/>
        <end position="197"/>
    </location>
</feature>
<dbReference type="EMBL" id="CP144541">
    <property type="protein sequence ID" value="WVW80011.1"/>
    <property type="molecule type" value="Genomic_DNA"/>
</dbReference>
<feature type="compositionally biased region" description="Basic residues" evidence="1">
    <location>
        <begin position="164"/>
        <end position="174"/>
    </location>
</feature>
<evidence type="ECO:0000313" key="2">
    <source>
        <dbReference type="EMBL" id="OCF29172.1"/>
    </source>
</evidence>
<feature type="compositionally biased region" description="Low complexity" evidence="1">
    <location>
        <begin position="1"/>
        <end position="13"/>
    </location>
</feature>
<dbReference type="RefSeq" id="XP_019050242.1">
    <property type="nucleotide sequence ID" value="XM_019187364.1"/>
</dbReference>
<feature type="compositionally biased region" description="Low complexity" evidence="1">
    <location>
        <begin position="25"/>
        <end position="47"/>
    </location>
</feature>
<name>A0A1B9GDQ5_9TREE</name>
<evidence type="ECO:0000256" key="1">
    <source>
        <dbReference type="SAM" id="MobiDB-lite"/>
    </source>
</evidence>